<accession>A0AAN9PJT5</accession>
<evidence type="ECO:0000313" key="1">
    <source>
        <dbReference type="EMBL" id="KAK7299852.1"/>
    </source>
</evidence>
<dbReference type="AlphaFoldDB" id="A0AAN9PJT5"/>
<organism evidence="1 2">
    <name type="scientific">Clitoria ternatea</name>
    <name type="common">Butterfly pea</name>
    <dbReference type="NCBI Taxonomy" id="43366"/>
    <lineage>
        <taxon>Eukaryota</taxon>
        <taxon>Viridiplantae</taxon>
        <taxon>Streptophyta</taxon>
        <taxon>Embryophyta</taxon>
        <taxon>Tracheophyta</taxon>
        <taxon>Spermatophyta</taxon>
        <taxon>Magnoliopsida</taxon>
        <taxon>eudicotyledons</taxon>
        <taxon>Gunneridae</taxon>
        <taxon>Pentapetalae</taxon>
        <taxon>rosids</taxon>
        <taxon>fabids</taxon>
        <taxon>Fabales</taxon>
        <taxon>Fabaceae</taxon>
        <taxon>Papilionoideae</taxon>
        <taxon>50 kb inversion clade</taxon>
        <taxon>NPAAA clade</taxon>
        <taxon>indigoferoid/millettioid clade</taxon>
        <taxon>Phaseoleae</taxon>
        <taxon>Clitoria</taxon>
    </lineage>
</organism>
<keyword evidence="2" id="KW-1185">Reference proteome</keyword>
<dbReference type="Proteomes" id="UP001359559">
    <property type="component" value="Unassembled WGS sequence"/>
</dbReference>
<comment type="caution">
    <text evidence="1">The sequence shown here is derived from an EMBL/GenBank/DDBJ whole genome shotgun (WGS) entry which is preliminary data.</text>
</comment>
<name>A0AAN9PJT5_CLITE</name>
<proteinExistence type="predicted"/>
<reference evidence="1 2" key="1">
    <citation type="submission" date="2024-01" db="EMBL/GenBank/DDBJ databases">
        <title>The genomes of 5 underutilized Papilionoideae crops provide insights into root nodulation and disease resistance.</title>
        <authorList>
            <person name="Yuan L."/>
        </authorList>
    </citation>
    <scope>NUCLEOTIDE SEQUENCE [LARGE SCALE GENOMIC DNA]</scope>
    <source>
        <strain evidence="1">LY-2023</strain>
        <tissue evidence="1">Leaf</tissue>
    </source>
</reference>
<evidence type="ECO:0000313" key="2">
    <source>
        <dbReference type="Proteomes" id="UP001359559"/>
    </source>
</evidence>
<protein>
    <submittedName>
        <fullName evidence="1">Uncharacterized protein</fullName>
    </submittedName>
</protein>
<sequence>MLHTPNWTERKGERRERFLHSEKQNGLYQQLQGDDGHTLCDIVQLLMLLFGCSEVSEAETTCYRKRTKFSISFTILSTGFDYYPMLPSSASSCYLFNLHTHIDKKR</sequence>
<dbReference type="EMBL" id="JAYKXN010000003">
    <property type="protein sequence ID" value="KAK7299852.1"/>
    <property type="molecule type" value="Genomic_DNA"/>
</dbReference>
<gene>
    <name evidence="1" type="ORF">RJT34_10680</name>
</gene>